<dbReference type="SUPFAM" id="SSF54001">
    <property type="entry name" value="Cysteine proteinases"/>
    <property type="match status" value="1"/>
</dbReference>
<evidence type="ECO:0000313" key="5">
    <source>
        <dbReference type="Proteomes" id="UP001497623"/>
    </source>
</evidence>
<dbReference type="InterPro" id="IPR018200">
    <property type="entry name" value="USP_CS"/>
</dbReference>
<dbReference type="PROSITE" id="PS50235">
    <property type="entry name" value="USP_3"/>
    <property type="match status" value="1"/>
</dbReference>
<dbReference type="PROSITE" id="PS00973">
    <property type="entry name" value="USP_2"/>
    <property type="match status" value="1"/>
</dbReference>
<dbReference type="EC" id="3.4.19.12" evidence="2"/>
<dbReference type="GO" id="GO:0016579">
    <property type="term" value="P:protein deubiquitination"/>
    <property type="evidence" value="ECO:0007669"/>
    <property type="project" value="InterPro"/>
</dbReference>
<dbReference type="Proteomes" id="UP001497623">
    <property type="component" value="Unassembled WGS sequence"/>
</dbReference>
<dbReference type="InterPro" id="IPR028889">
    <property type="entry name" value="USP"/>
</dbReference>
<dbReference type="GO" id="GO:0004843">
    <property type="term" value="F:cysteine-type deubiquitinase activity"/>
    <property type="evidence" value="ECO:0007669"/>
    <property type="project" value="UniProtKB-EC"/>
</dbReference>
<sequence>GTMSTKLDDKVIYPLDGLDVSDYVAGQADGTHTYNLYGVVCHTGVAQAGHYTAFARSPVTGDWHYFNDDTVTRQKPREEEFSTAYLLFYHKQGTSFDLPLPQRFAFVEDISSKSNLCNNSNITDDVVACSSTQLV</sequence>
<dbReference type="PANTHER" id="PTHR21646:SF35">
    <property type="match status" value="1"/>
</dbReference>
<gene>
    <name evidence="4" type="ORF">MNOR_LOCUS9590</name>
</gene>
<feature type="non-terminal residue" evidence="4">
    <location>
        <position position="1"/>
    </location>
</feature>
<evidence type="ECO:0000313" key="4">
    <source>
        <dbReference type="EMBL" id="CAL4074733.1"/>
    </source>
</evidence>
<comment type="caution">
    <text evidence="4">The sequence shown here is derived from an EMBL/GenBank/DDBJ whole genome shotgun (WGS) entry which is preliminary data.</text>
</comment>
<dbReference type="AlphaFoldDB" id="A0AAV2Q7N7"/>
<dbReference type="InterPro" id="IPR038765">
    <property type="entry name" value="Papain-like_cys_pep_sf"/>
</dbReference>
<accession>A0AAV2Q7N7</accession>
<protein>
    <recommendedName>
        <fullName evidence="2">ubiquitinyl hydrolase 1</fullName>
        <ecNumber evidence="2">3.4.19.12</ecNumber>
    </recommendedName>
</protein>
<evidence type="ECO:0000256" key="2">
    <source>
        <dbReference type="ARBA" id="ARBA00012759"/>
    </source>
</evidence>
<proteinExistence type="predicted"/>
<feature type="domain" description="USP" evidence="3">
    <location>
        <begin position="1"/>
        <end position="92"/>
    </location>
</feature>
<dbReference type="EMBL" id="CAXKWB010004665">
    <property type="protein sequence ID" value="CAL4074733.1"/>
    <property type="molecule type" value="Genomic_DNA"/>
</dbReference>
<evidence type="ECO:0000256" key="1">
    <source>
        <dbReference type="ARBA" id="ARBA00000707"/>
    </source>
</evidence>
<reference evidence="4 5" key="1">
    <citation type="submission" date="2024-05" db="EMBL/GenBank/DDBJ databases">
        <authorList>
            <person name="Wallberg A."/>
        </authorList>
    </citation>
    <scope>NUCLEOTIDE SEQUENCE [LARGE SCALE GENOMIC DNA]</scope>
</reference>
<keyword evidence="5" id="KW-1185">Reference proteome</keyword>
<evidence type="ECO:0000259" key="3">
    <source>
        <dbReference type="PROSITE" id="PS50235"/>
    </source>
</evidence>
<dbReference type="InterPro" id="IPR050185">
    <property type="entry name" value="Ub_carboxyl-term_hydrolase"/>
</dbReference>
<comment type="catalytic activity">
    <reaction evidence="1">
        <text>Thiol-dependent hydrolysis of ester, thioester, amide, peptide and isopeptide bonds formed by the C-terminal Gly of ubiquitin (a 76-residue protein attached to proteins as an intracellular targeting signal).</text>
        <dbReference type="EC" id="3.4.19.12"/>
    </reaction>
</comment>
<name>A0AAV2Q7N7_MEGNR</name>
<dbReference type="PANTHER" id="PTHR21646">
    <property type="entry name" value="UBIQUITIN CARBOXYL-TERMINAL HYDROLASE"/>
    <property type="match status" value="1"/>
</dbReference>
<organism evidence="4 5">
    <name type="scientific">Meganyctiphanes norvegica</name>
    <name type="common">Northern krill</name>
    <name type="synonym">Thysanopoda norvegica</name>
    <dbReference type="NCBI Taxonomy" id="48144"/>
    <lineage>
        <taxon>Eukaryota</taxon>
        <taxon>Metazoa</taxon>
        <taxon>Ecdysozoa</taxon>
        <taxon>Arthropoda</taxon>
        <taxon>Crustacea</taxon>
        <taxon>Multicrustacea</taxon>
        <taxon>Malacostraca</taxon>
        <taxon>Eumalacostraca</taxon>
        <taxon>Eucarida</taxon>
        <taxon>Euphausiacea</taxon>
        <taxon>Euphausiidae</taxon>
        <taxon>Meganyctiphanes</taxon>
    </lineage>
</organism>
<dbReference type="InterPro" id="IPR001394">
    <property type="entry name" value="Peptidase_C19_UCH"/>
</dbReference>
<dbReference type="Pfam" id="PF00443">
    <property type="entry name" value="UCH"/>
    <property type="match status" value="1"/>
</dbReference>
<dbReference type="Gene3D" id="3.90.70.10">
    <property type="entry name" value="Cysteine proteinases"/>
    <property type="match status" value="1"/>
</dbReference>